<dbReference type="SUPFAM" id="SSF47413">
    <property type="entry name" value="lambda repressor-like DNA-binding domains"/>
    <property type="match status" value="1"/>
</dbReference>
<feature type="domain" description="HTH cro/C1-type" evidence="2">
    <location>
        <begin position="14"/>
        <end position="69"/>
    </location>
</feature>
<protein>
    <submittedName>
        <fullName evidence="3">Tetratricopeptide (TPR) repeat protein</fullName>
    </submittedName>
</protein>
<feature type="repeat" description="TPR" evidence="1">
    <location>
        <begin position="245"/>
        <end position="278"/>
    </location>
</feature>
<accession>A0ABS2NS38</accession>
<keyword evidence="1" id="KW-0802">TPR repeat</keyword>
<dbReference type="RefSeq" id="WP_204403259.1">
    <property type="nucleotide sequence ID" value="NZ_JAFBEE010000016.1"/>
</dbReference>
<evidence type="ECO:0000313" key="3">
    <source>
        <dbReference type="EMBL" id="MBM7615731.1"/>
    </source>
</evidence>
<dbReference type="InterPro" id="IPR019734">
    <property type="entry name" value="TPR_rpt"/>
</dbReference>
<dbReference type="SUPFAM" id="SSF48452">
    <property type="entry name" value="TPR-like"/>
    <property type="match status" value="1"/>
</dbReference>
<gene>
    <name evidence="3" type="ORF">JOC73_002305</name>
</gene>
<evidence type="ECO:0000256" key="1">
    <source>
        <dbReference type="PROSITE-ProRule" id="PRU00339"/>
    </source>
</evidence>
<evidence type="ECO:0000259" key="2">
    <source>
        <dbReference type="PROSITE" id="PS50943"/>
    </source>
</evidence>
<dbReference type="PROSITE" id="PS50943">
    <property type="entry name" value="HTH_CROC1"/>
    <property type="match status" value="1"/>
</dbReference>
<dbReference type="EMBL" id="JAFBEE010000016">
    <property type="protein sequence ID" value="MBM7615731.1"/>
    <property type="molecule type" value="Genomic_DNA"/>
</dbReference>
<name>A0ABS2NS38_9FIRM</name>
<dbReference type="Pfam" id="PF13443">
    <property type="entry name" value="HTH_26"/>
    <property type="match status" value="1"/>
</dbReference>
<dbReference type="Gene3D" id="1.25.40.10">
    <property type="entry name" value="Tetratricopeptide repeat domain"/>
    <property type="match status" value="2"/>
</dbReference>
<feature type="repeat" description="TPR" evidence="1">
    <location>
        <begin position="207"/>
        <end position="240"/>
    </location>
</feature>
<dbReference type="Proteomes" id="UP001314796">
    <property type="component" value="Unassembled WGS sequence"/>
</dbReference>
<dbReference type="Pfam" id="PF13424">
    <property type="entry name" value="TPR_12"/>
    <property type="match status" value="2"/>
</dbReference>
<keyword evidence="4" id="KW-1185">Reference proteome</keyword>
<dbReference type="PANTHER" id="PTHR10098">
    <property type="entry name" value="RAPSYN-RELATED"/>
    <property type="match status" value="1"/>
</dbReference>
<dbReference type="SMART" id="SM00028">
    <property type="entry name" value="TPR"/>
    <property type="match status" value="4"/>
</dbReference>
<comment type="caution">
    <text evidence="3">The sequence shown here is derived from an EMBL/GenBank/DDBJ whole genome shotgun (WGS) entry which is preliminary data.</text>
</comment>
<dbReference type="PANTHER" id="PTHR10098:SF108">
    <property type="entry name" value="TETRATRICOPEPTIDE REPEAT PROTEIN 28"/>
    <property type="match status" value="1"/>
</dbReference>
<evidence type="ECO:0000313" key="4">
    <source>
        <dbReference type="Proteomes" id="UP001314796"/>
    </source>
</evidence>
<dbReference type="PROSITE" id="PS50005">
    <property type="entry name" value="TPR"/>
    <property type="match status" value="2"/>
</dbReference>
<dbReference type="InterPro" id="IPR001387">
    <property type="entry name" value="Cro/C1-type_HTH"/>
</dbReference>
<dbReference type="SMART" id="SM00530">
    <property type="entry name" value="HTH_XRE"/>
    <property type="match status" value="1"/>
</dbReference>
<dbReference type="CDD" id="cd00093">
    <property type="entry name" value="HTH_XRE"/>
    <property type="match status" value="1"/>
</dbReference>
<dbReference type="InterPro" id="IPR010982">
    <property type="entry name" value="Lambda_DNA-bd_dom_sf"/>
</dbReference>
<proteinExistence type="predicted"/>
<dbReference type="Gene3D" id="1.10.260.40">
    <property type="entry name" value="lambda repressor-like DNA-binding domains"/>
    <property type="match status" value="1"/>
</dbReference>
<reference evidence="3 4" key="1">
    <citation type="submission" date="2021-01" db="EMBL/GenBank/DDBJ databases">
        <title>Genomic Encyclopedia of Type Strains, Phase IV (KMG-IV): sequencing the most valuable type-strain genomes for metagenomic binning, comparative biology and taxonomic classification.</title>
        <authorList>
            <person name="Goeker M."/>
        </authorList>
    </citation>
    <scope>NUCLEOTIDE SEQUENCE [LARGE SCALE GENOMIC DNA]</scope>
    <source>
        <strain evidence="3 4">DSM 25890</strain>
    </source>
</reference>
<organism evidence="3 4">
    <name type="scientific">Alkaliphilus hydrothermalis</name>
    <dbReference type="NCBI Taxonomy" id="1482730"/>
    <lineage>
        <taxon>Bacteria</taxon>
        <taxon>Bacillati</taxon>
        <taxon>Bacillota</taxon>
        <taxon>Clostridia</taxon>
        <taxon>Peptostreptococcales</taxon>
        <taxon>Natronincolaceae</taxon>
        <taxon>Alkaliphilus</taxon>
    </lineage>
</organism>
<dbReference type="InterPro" id="IPR011990">
    <property type="entry name" value="TPR-like_helical_dom_sf"/>
</dbReference>
<sequence>MKTDQLIAIDVYFINNRIKELDLKRSWLAKKLAVDPKTITRWCNGKVKRMTKTNAVKLAECLECSLDDITDKNDIHFLGTNADKEETIEDIISQDLLLLLSPTGNWSLLEKIIKSSISPNLKKDDIGKLYNWLSITRWRMGDYEAGLIFAEKAKEIGREIKDKSVYTKALFNIGTIYSMTGRIALALETLQECLKKKNNFTKISDVASLYTNLSMVYRDFGAFEESLHYQKEAIKLFENKNFNLAIAYHCLGYIYTEMFQLDQATENYEKAMMCAEKSNYENGKILISIYKLDVLSLSNQLSNVNEDMLTNINEFLQGDFKDPYCYECIARYYRKKSNLEKAWEVFEIGEHKAENNPIGHGALFHEAARIALVEKDFEKERYYRQLGNEIYEKLGINKRICKEVIMEYGKQEKLCYDVID</sequence>